<accession>A0A369KYJ9</accession>
<keyword evidence="13" id="KW-0326">Glycosidase</keyword>
<dbReference type="EMBL" id="QOVW01000064">
    <property type="protein sequence ID" value="RDB36266.1"/>
    <property type="molecule type" value="Genomic_DNA"/>
</dbReference>
<dbReference type="Pfam" id="PF03167">
    <property type="entry name" value="UDG"/>
    <property type="match status" value="1"/>
</dbReference>
<keyword evidence="14" id="KW-1185">Reference proteome</keyword>
<name>A0A369KYJ9_9BACT</name>
<reference evidence="13" key="1">
    <citation type="submission" date="2018-04" db="EMBL/GenBank/DDBJ databases">
        <title>Draft genome sequence of the Candidatus Spirobacillus cienkowskii, a pathogen of freshwater Daphnia species, reconstructed from hemolymph metagenomic reads.</title>
        <authorList>
            <person name="Bresciani L."/>
            <person name="Lemos L.N."/>
            <person name="Wale N."/>
            <person name="Lin J.Y."/>
            <person name="Fernandes G.R."/>
            <person name="Duffy M.A."/>
            <person name="Rodrigues J.M."/>
        </authorList>
    </citation>
    <scope>NUCLEOTIDE SEQUENCE [LARGE SCALE GENOMIC DNA]</scope>
    <source>
        <strain evidence="13">Binning01</strain>
    </source>
</reference>
<dbReference type="NCBIfam" id="NF003592">
    <property type="entry name" value="PRK05254.1-5"/>
    <property type="match status" value="1"/>
</dbReference>
<dbReference type="NCBIfam" id="NF003591">
    <property type="entry name" value="PRK05254.1-4"/>
    <property type="match status" value="1"/>
</dbReference>
<dbReference type="NCBIfam" id="NF003589">
    <property type="entry name" value="PRK05254.1-2"/>
    <property type="match status" value="1"/>
</dbReference>
<evidence type="ECO:0000256" key="5">
    <source>
        <dbReference type="ARBA" id="ARBA00018429"/>
    </source>
</evidence>
<dbReference type="GO" id="GO:0004844">
    <property type="term" value="F:uracil DNA N-glycosylase activity"/>
    <property type="evidence" value="ECO:0007669"/>
    <property type="project" value="UniProtKB-UniRule"/>
</dbReference>
<evidence type="ECO:0000256" key="2">
    <source>
        <dbReference type="ARBA" id="ARBA00002631"/>
    </source>
</evidence>
<dbReference type="SMART" id="SM00986">
    <property type="entry name" value="UDG"/>
    <property type="match status" value="1"/>
</dbReference>
<dbReference type="Gene3D" id="3.40.470.10">
    <property type="entry name" value="Uracil-DNA glycosylase-like domain"/>
    <property type="match status" value="1"/>
</dbReference>
<comment type="caution">
    <text evidence="13">The sequence shown here is derived from an EMBL/GenBank/DDBJ whole genome shotgun (WGS) entry which is preliminary data.</text>
</comment>
<sequence>MHFLAEGWKPLLQNEFSKPYLEQIRQHLKQEIHQGYQFFPHKDKIFRALKMVDYNNVRVVIIGQDPYHGKGQANGLSFAVENGVAIPPSLNNIFKEIEENCGKRPSSTNLENWANQGVLLLNTVLTVRENAAFSHRNKGWEIFTDKIIALLNEKKKPIIFLLWGAAAQSKAIMISNPNHIILKAAHPSPLSAHRGFLGCKHFSKVNEILRAQNELEIDWTL</sequence>
<evidence type="ECO:0000256" key="7">
    <source>
        <dbReference type="ARBA" id="ARBA00022801"/>
    </source>
</evidence>
<dbReference type="SUPFAM" id="SSF52141">
    <property type="entry name" value="Uracil-DNA glycosylase-like"/>
    <property type="match status" value="1"/>
</dbReference>
<dbReference type="HAMAP" id="MF_00148">
    <property type="entry name" value="UDG"/>
    <property type="match status" value="1"/>
</dbReference>
<dbReference type="PROSITE" id="PS00130">
    <property type="entry name" value="U_DNA_GLYCOSYLASE"/>
    <property type="match status" value="1"/>
</dbReference>
<dbReference type="GO" id="GO:0005737">
    <property type="term" value="C:cytoplasm"/>
    <property type="evidence" value="ECO:0007669"/>
    <property type="project" value="UniProtKB-SubCell"/>
</dbReference>
<protein>
    <recommendedName>
        <fullName evidence="5 9">Uracil-DNA glycosylase</fullName>
        <shortName evidence="9">UDG</shortName>
        <ecNumber evidence="4 9">3.2.2.27</ecNumber>
    </recommendedName>
</protein>
<gene>
    <name evidence="9" type="primary">ung</name>
    <name evidence="13" type="ORF">DCC88_05980</name>
</gene>
<comment type="catalytic activity">
    <reaction evidence="1 9 11">
        <text>Hydrolyzes single-stranded DNA or mismatched double-stranded DNA and polynucleotides, releasing free uracil.</text>
        <dbReference type="EC" id="3.2.2.27"/>
    </reaction>
</comment>
<proteinExistence type="inferred from homology"/>
<dbReference type="SMART" id="SM00987">
    <property type="entry name" value="UreE_C"/>
    <property type="match status" value="1"/>
</dbReference>
<dbReference type="GO" id="GO:0097510">
    <property type="term" value="P:base-excision repair, AP site formation via deaminated base removal"/>
    <property type="evidence" value="ECO:0007669"/>
    <property type="project" value="TreeGrafter"/>
</dbReference>
<evidence type="ECO:0000256" key="8">
    <source>
        <dbReference type="ARBA" id="ARBA00023204"/>
    </source>
</evidence>
<dbReference type="NCBIfam" id="TIGR00628">
    <property type="entry name" value="ung"/>
    <property type="match status" value="1"/>
</dbReference>
<evidence type="ECO:0000256" key="4">
    <source>
        <dbReference type="ARBA" id="ARBA00012030"/>
    </source>
</evidence>
<keyword evidence="6 9" id="KW-0227">DNA damage</keyword>
<dbReference type="InterPro" id="IPR002043">
    <property type="entry name" value="UDG_fam1"/>
</dbReference>
<evidence type="ECO:0000256" key="6">
    <source>
        <dbReference type="ARBA" id="ARBA00022763"/>
    </source>
</evidence>
<evidence type="ECO:0000259" key="12">
    <source>
        <dbReference type="SMART" id="SM00986"/>
    </source>
</evidence>
<dbReference type="EC" id="3.2.2.27" evidence="4 9"/>
<evidence type="ECO:0000313" key="13">
    <source>
        <dbReference type="EMBL" id="RDB36266.1"/>
    </source>
</evidence>
<dbReference type="NCBIfam" id="NF003588">
    <property type="entry name" value="PRK05254.1-1"/>
    <property type="match status" value="1"/>
</dbReference>
<keyword evidence="9" id="KW-0963">Cytoplasm</keyword>
<comment type="subcellular location">
    <subcellularLocation>
        <location evidence="9">Cytoplasm</location>
    </subcellularLocation>
</comment>
<dbReference type="FunFam" id="3.40.470.10:FF:000001">
    <property type="entry name" value="Uracil-DNA glycosylase"/>
    <property type="match status" value="1"/>
</dbReference>
<evidence type="ECO:0000256" key="10">
    <source>
        <dbReference type="PROSITE-ProRule" id="PRU10072"/>
    </source>
</evidence>
<dbReference type="InterPro" id="IPR036895">
    <property type="entry name" value="Uracil-DNA_glycosylase-like_sf"/>
</dbReference>
<keyword evidence="8 9" id="KW-0234">DNA repair</keyword>
<evidence type="ECO:0000256" key="3">
    <source>
        <dbReference type="ARBA" id="ARBA00008184"/>
    </source>
</evidence>
<dbReference type="AlphaFoldDB" id="A0A369KYJ9"/>
<dbReference type="PANTHER" id="PTHR11264:SF0">
    <property type="entry name" value="URACIL-DNA GLYCOSYLASE"/>
    <property type="match status" value="1"/>
</dbReference>
<evidence type="ECO:0000256" key="1">
    <source>
        <dbReference type="ARBA" id="ARBA00001400"/>
    </source>
</evidence>
<dbReference type="CDD" id="cd10027">
    <property type="entry name" value="UDG-F1-like"/>
    <property type="match status" value="1"/>
</dbReference>
<evidence type="ECO:0000256" key="11">
    <source>
        <dbReference type="RuleBase" id="RU003780"/>
    </source>
</evidence>
<feature type="active site" description="Proton acceptor" evidence="9 10">
    <location>
        <position position="65"/>
    </location>
</feature>
<feature type="domain" description="Uracil-DNA glycosylase-like" evidence="12">
    <location>
        <begin position="50"/>
        <end position="209"/>
    </location>
</feature>
<organism evidence="13 14">
    <name type="scientific">Spirobacillus cienkowskii</name>
    <dbReference type="NCBI Taxonomy" id="495820"/>
    <lineage>
        <taxon>Bacteria</taxon>
        <taxon>Pseudomonadati</taxon>
        <taxon>Bdellovibrionota</taxon>
        <taxon>Oligoflexia</taxon>
        <taxon>Silvanigrellales</taxon>
        <taxon>Spirobacillus</taxon>
    </lineage>
</organism>
<dbReference type="InterPro" id="IPR018085">
    <property type="entry name" value="Ura-DNA_Glyclase_AS"/>
</dbReference>
<evidence type="ECO:0000313" key="14">
    <source>
        <dbReference type="Proteomes" id="UP000253934"/>
    </source>
</evidence>
<keyword evidence="7 9" id="KW-0378">Hydrolase</keyword>
<dbReference type="InterPro" id="IPR005122">
    <property type="entry name" value="Uracil-DNA_glycosylase-like"/>
</dbReference>
<dbReference type="Proteomes" id="UP000253934">
    <property type="component" value="Unassembled WGS sequence"/>
</dbReference>
<evidence type="ECO:0000256" key="9">
    <source>
        <dbReference type="HAMAP-Rule" id="MF_00148"/>
    </source>
</evidence>
<dbReference type="PANTHER" id="PTHR11264">
    <property type="entry name" value="URACIL-DNA GLYCOSYLASE"/>
    <property type="match status" value="1"/>
</dbReference>
<comment type="function">
    <text evidence="2 9 11">Excises uracil residues from the DNA which can arise as a result of misincorporation of dUMP residues by DNA polymerase or due to deamination of cytosine.</text>
</comment>
<comment type="similarity">
    <text evidence="3 9 11">Belongs to the uracil-DNA glycosylase (UDG) superfamily. UNG family.</text>
</comment>